<gene>
    <name evidence="1" type="ORF">DERP_002868</name>
</gene>
<organism evidence="1 2">
    <name type="scientific">Dermatophagoides pteronyssinus</name>
    <name type="common">European house dust mite</name>
    <dbReference type="NCBI Taxonomy" id="6956"/>
    <lineage>
        <taxon>Eukaryota</taxon>
        <taxon>Metazoa</taxon>
        <taxon>Ecdysozoa</taxon>
        <taxon>Arthropoda</taxon>
        <taxon>Chelicerata</taxon>
        <taxon>Arachnida</taxon>
        <taxon>Acari</taxon>
        <taxon>Acariformes</taxon>
        <taxon>Sarcoptiformes</taxon>
        <taxon>Astigmata</taxon>
        <taxon>Psoroptidia</taxon>
        <taxon>Analgoidea</taxon>
        <taxon>Pyroglyphidae</taxon>
        <taxon>Dermatophagoidinae</taxon>
        <taxon>Dermatophagoides</taxon>
    </lineage>
</organism>
<accession>A0ABQ8JWF3</accession>
<comment type="caution">
    <text evidence="1">The sequence shown here is derived from an EMBL/GenBank/DDBJ whole genome shotgun (WGS) entry which is preliminary data.</text>
</comment>
<dbReference type="Proteomes" id="UP000887458">
    <property type="component" value="Unassembled WGS sequence"/>
</dbReference>
<reference evidence="1 2" key="1">
    <citation type="journal article" date="2018" name="J. Allergy Clin. Immunol.">
        <title>High-quality assembly of Dermatophagoides pteronyssinus genome and transcriptome reveals a wide range of novel allergens.</title>
        <authorList>
            <person name="Liu X.Y."/>
            <person name="Yang K.Y."/>
            <person name="Wang M.Q."/>
            <person name="Kwok J.S."/>
            <person name="Zeng X."/>
            <person name="Yang Z."/>
            <person name="Xiao X.J."/>
            <person name="Lau C.P."/>
            <person name="Li Y."/>
            <person name="Huang Z.M."/>
            <person name="Ba J.G."/>
            <person name="Yim A.K."/>
            <person name="Ouyang C.Y."/>
            <person name="Ngai S.M."/>
            <person name="Chan T.F."/>
            <person name="Leung E.L."/>
            <person name="Liu L."/>
            <person name="Liu Z.G."/>
            <person name="Tsui S.K."/>
        </authorList>
    </citation>
    <scope>NUCLEOTIDE SEQUENCE [LARGE SCALE GENOMIC DNA]</scope>
    <source>
        <strain evidence="1">Derp</strain>
    </source>
</reference>
<evidence type="ECO:0000313" key="1">
    <source>
        <dbReference type="EMBL" id="KAH9426768.1"/>
    </source>
</evidence>
<reference evidence="1 2" key="2">
    <citation type="journal article" date="2022" name="Mol. Biol. Evol.">
        <title>Comparative Genomics Reveals Insights into the Divergent Evolution of Astigmatic Mites and Household Pest Adaptations.</title>
        <authorList>
            <person name="Xiong Q."/>
            <person name="Wan A.T."/>
            <person name="Liu X."/>
            <person name="Fung C.S."/>
            <person name="Xiao X."/>
            <person name="Malainual N."/>
            <person name="Hou J."/>
            <person name="Wang L."/>
            <person name="Wang M."/>
            <person name="Yang K.Y."/>
            <person name="Cui Y."/>
            <person name="Leung E.L."/>
            <person name="Nong W."/>
            <person name="Shin S.K."/>
            <person name="Au S.W."/>
            <person name="Jeong K.Y."/>
            <person name="Chew F.T."/>
            <person name="Hui J.H."/>
            <person name="Leung T.F."/>
            <person name="Tungtrongchitr A."/>
            <person name="Zhong N."/>
            <person name="Liu Z."/>
            <person name="Tsui S.K."/>
        </authorList>
    </citation>
    <scope>NUCLEOTIDE SEQUENCE [LARGE SCALE GENOMIC DNA]</scope>
    <source>
        <strain evidence="1">Derp</strain>
    </source>
</reference>
<name>A0ABQ8JWF3_DERPT</name>
<protein>
    <submittedName>
        <fullName evidence="1">Uncharacterized protein</fullName>
    </submittedName>
</protein>
<keyword evidence="2" id="KW-1185">Reference proteome</keyword>
<dbReference type="EMBL" id="NJHN03000008">
    <property type="protein sequence ID" value="KAH9426768.1"/>
    <property type="molecule type" value="Genomic_DNA"/>
</dbReference>
<proteinExistence type="predicted"/>
<sequence>MTILLYFGIMDVDQYNHFDADDGHSKTIMDGPSIFQIQKTNKTKCRVVQFDMVVDLIGY</sequence>
<evidence type="ECO:0000313" key="2">
    <source>
        <dbReference type="Proteomes" id="UP000887458"/>
    </source>
</evidence>